<feature type="region of interest" description="Disordered" evidence="11">
    <location>
        <begin position="1"/>
        <end position="32"/>
    </location>
</feature>
<keyword evidence="8" id="KW-1015">Disulfide bond</keyword>
<keyword evidence="5" id="KW-0735">Signal-anchor</keyword>
<dbReference type="Gene3D" id="3.10.100.10">
    <property type="entry name" value="Mannose-Binding Protein A, subunit A"/>
    <property type="match status" value="1"/>
</dbReference>
<keyword evidence="3" id="KW-0430">Lectin</keyword>
<keyword evidence="10" id="KW-0325">Glycoprotein</keyword>
<dbReference type="PANTHER" id="PTHR46329:SF1">
    <property type="entry name" value="KILLER CELL LECTIN-LIKE RECEPTOR 2"/>
    <property type="match status" value="1"/>
</dbReference>
<reference evidence="15" key="1">
    <citation type="submission" date="2025-08" db="UniProtKB">
        <authorList>
            <consortium name="RefSeq"/>
        </authorList>
    </citation>
    <scope>IDENTIFICATION</scope>
    <source>
        <tissue evidence="15">Liver</tissue>
    </source>
</reference>
<evidence type="ECO:0000259" key="13">
    <source>
        <dbReference type="PROSITE" id="PS50041"/>
    </source>
</evidence>
<dbReference type="InterPro" id="IPR013600">
    <property type="entry name" value="Ly49_N"/>
</dbReference>
<dbReference type="KEGG" id="maua:101826855"/>
<dbReference type="RefSeq" id="XP_021079285.1">
    <property type="nucleotide sequence ID" value="XM_021223626.2"/>
</dbReference>
<evidence type="ECO:0000256" key="10">
    <source>
        <dbReference type="ARBA" id="ARBA00023180"/>
    </source>
</evidence>
<protein>
    <submittedName>
        <fullName evidence="15">Killer cell lectin-like receptor 2</fullName>
    </submittedName>
</protein>
<evidence type="ECO:0000256" key="6">
    <source>
        <dbReference type="ARBA" id="ARBA00022989"/>
    </source>
</evidence>
<keyword evidence="9" id="KW-0675">Receptor</keyword>
<dbReference type="InterPro" id="IPR052013">
    <property type="entry name" value="Mouse_KLRs"/>
</dbReference>
<comment type="subcellular location">
    <subcellularLocation>
        <location evidence="1">Membrane</location>
        <topology evidence="1">Single-pass type II membrane protein</topology>
    </subcellularLocation>
</comment>
<dbReference type="SMART" id="SM00034">
    <property type="entry name" value="CLECT"/>
    <property type="match status" value="1"/>
</dbReference>
<evidence type="ECO:0000256" key="12">
    <source>
        <dbReference type="SAM" id="Phobius"/>
    </source>
</evidence>
<dbReference type="Proteomes" id="UP000886700">
    <property type="component" value="Unplaced"/>
</dbReference>
<name>A0A3Q0CAM7_MESAU</name>
<feature type="transmembrane region" description="Helical" evidence="12">
    <location>
        <begin position="39"/>
        <end position="60"/>
    </location>
</feature>
<dbReference type="InterPro" id="IPR001304">
    <property type="entry name" value="C-type_lectin-like"/>
</dbReference>
<dbReference type="AlphaFoldDB" id="A0A3Q0CAM7"/>
<dbReference type="FunFam" id="3.10.100.10:FF:000053">
    <property type="entry name" value="Killer cell lectin-like receptor 3"/>
    <property type="match status" value="1"/>
</dbReference>
<feature type="domain" description="C-type lectin" evidence="13">
    <location>
        <begin position="143"/>
        <end position="251"/>
    </location>
</feature>
<keyword evidence="4" id="KW-0130">Cell adhesion</keyword>
<dbReference type="InterPro" id="IPR033992">
    <property type="entry name" value="NKR-like_CTLD"/>
</dbReference>
<accession>A0A3Q0CAM7</accession>
<evidence type="ECO:0000256" key="8">
    <source>
        <dbReference type="ARBA" id="ARBA00023157"/>
    </source>
</evidence>
<dbReference type="InterPro" id="IPR016186">
    <property type="entry name" value="C-type_lectin-like/link_sf"/>
</dbReference>
<dbReference type="Pfam" id="PF00059">
    <property type="entry name" value="Lectin_C"/>
    <property type="match status" value="1"/>
</dbReference>
<dbReference type="CDD" id="cd03593">
    <property type="entry name" value="CLECT_NK_receptors_like"/>
    <property type="match status" value="1"/>
</dbReference>
<dbReference type="GO" id="GO:0030246">
    <property type="term" value="F:carbohydrate binding"/>
    <property type="evidence" value="ECO:0007669"/>
    <property type="project" value="UniProtKB-KW"/>
</dbReference>
<dbReference type="PROSITE" id="PS50041">
    <property type="entry name" value="C_TYPE_LECTIN_2"/>
    <property type="match status" value="1"/>
</dbReference>
<dbReference type="GO" id="GO:0032801">
    <property type="term" value="P:receptor catabolic process"/>
    <property type="evidence" value="ECO:0007669"/>
    <property type="project" value="InterPro"/>
</dbReference>
<organism evidence="14 15">
    <name type="scientific">Mesocricetus auratus</name>
    <name type="common">Golden hamster</name>
    <dbReference type="NCBI Taxonomy" id="10036"/>
    <lineage>
        <taxon>Eukaryota</taxon>
        <taxon>Metazoa</taxon>
        <taxon>Chordata</taxon>
        <taxon>Craniata</taxon>
        <taxon>Vertebrata</taxon>
        <taxon>Euteleostomi</taxon>
        <taxon>Mammalia</taxon>
        <taxon>Eutheria</taxon>
        <taxon>Euarchontoglires</taxon>
        <taxon>Glires</taxon>
        <taxon>Rodentia</taxon>
        <taxon>Myomorpha</taxon>
        <taxon>Muroidea</taxon>
        <taxon>Cricetidae</taxon>
        <taxon>Cricetinae</taxon>
        <taxon>Mesocricetus</taxon>
    </lineage>
</organism>
<evidence type="ECO:0000256" key="1">
    <source>
        <dbReference type="ARBA" id="ARBA00004606"/>
    </source>
</evidence>
<sequence length="273" mass="31790">MSNQEVTYSNSRVFGSSSEAQNPAIPEETRGPQEVGHKVPLAVLCLLLMMAISVWLVYIFQYRQEKHNQEKIINNLYQKYYSIKNDSYLKEQNFNNKSTECDALKDRLNSVNREWKTCYGETKIVLDCIQRTGKHVEGHWFCCGKKCYYFIMDNKRWHGCKQTCRDCSLSLLKIEDDDELIFLKSQLHPKSYWIGLSYDRKEKEWEWIDDGPSKLDLTWLKSVHDTGDCAFLNSKGVHDEDCGKTHGCICEKRVEKFPGSVCIVRSELAVQVE</sequence>
<evidence type="ECO:0000313" key="14">
    <source>
        <dbReference type="Proteomes" id="UP000886700"/>
    </source>
</evidence>
<keyword evidence="7 12" id="KW-0472">Membrane</keyword>
<evidence type="ECO:0000313" key="15">
    <source>
        <dbReference type="RefSeq" id="XP_021079285.1"/>
    </source>
</evidence>
<dbReference type="GO" id="GO:0005886">
    <property type="term" value="C:plasma membrane"/>
    <property type="evidence" value="ECO:0007669"/>
    <property type="project" value="UniProtKB-ARBA"/>
</dbReference>
<keyword evidence="14" id="KW-1185">Reference proteome</keyword>
<feature type="compositionally biased region" description="Polar residues" evidence="11">
    <location>
        <begin position="1"/>
        <end position="21"/>
    </location>
</feature>
<gene>
    <name evidence="15" type="primary">LOC101826855</name>
</gene>
<evidence type="ECO:0000256" key="9">
    <source>
        <dbReference type="ARBA" id="ARBA00023170"/>
    </source>
</evidence>
<evidence type="ECO:0000256" key="3">
    <source>
        <dbReference type="ARBA" id="ARBA00022734"/>
    </source>
</evidence>
<dbReference type="OrthoDB" id="2142683at2759"/>
<evidence type="ECO:0000256" key="4">
    <source>
        <dbReference type="ARBA" id="ARBA00022889"/>
    </source>
</evidence>
<dbReference type="GO" id="GO:0007155">
    <property type="term" value="P:cell adhesion"/>
    <property type="evidence" value="ECO:0007669"/>
    <property type="project" value="UniProtKB-KW"/>
</dbReference>
<dbReference type="SUPFAM" id="SSF56436">
    <property type="entry name" value="C-type lectin-like"/>
    <property type="match status" value="1"/>
</dbReference>
<evidence type="ECO:0000256" key="2">
    <source>
        <dbReference type="ARBA" id="ARBA00022692"/>
    </source>
</evidence>
<evidence type="ECO:0000256" key="7">
    <source>
        <dbReference type="ARBA" id="ARBA00023136"/>
    </source>
</evidence>
<evidence type="ECO:0000256" key="5">
    <source>
        <dbReference type="ARBA" id="ARBA00022968"/>
    </source>
</evidence>
<evidence type="ECO:0000256" key="11">
    <source>
        <dbReference type="SAM" id="MobiDB-lite"/>
    </source>
</evidence>
<proteinExistence type="predicted"/>
<dbReference type="GO" id="GO:0005261">
    <property type="term" value="F:monoatomic cation channel activity"/>
    <property type="evidence" value="ECO:0007669"/>
    <property type="project" value="InterPro"/>
</dbReference>
<dbReference type="GO" id="GO:0019076">
    <property type="term" value="P:viral release from host cell"/>
    <property type="evidence" value="ECO:0007669"/>
    <property type="project" value="InterPro"/>
</dbReference>
<keyword evidence="2 12" id="KW-0812">Transmembrane</keyword>
<dbReference type="Pfam" id="PF08391">
    <property type="entry name" value="Ly49"/>
    <property type="match status" value="1"/>
</dbReference>
<dbReference type="InterPro" id="IPR016187">
    <property type="entry name" value="CTDL_fold"/>
</dbReference>
<keyword evidence="6 12" id="KW-1133">Transmembrane helix</keyword>
<dbReference type="PANTHER" id="PTHR46329">
    <property type="entry name" value="KILLER CELL LECTIN-LIKE RECEPTOR 2"/>
    <property type="match status" value="1"/>
</dbReference>
<dbReference type="GeneID" id="101826855"/>